<dbReference type="PANTHER" id="PTHR34580">
    <property type="match status" value="1"/>
</dbReference>
<dbReference type="InterPro" id="IPR057727">
    <property type="entry name" value="WCX_dom"/>
</dbReference>
<accession>A0A5A9WAL1</accession>
<keyword evidence="4" id="KW-1185">Reference proteome</keyword>
<dbReference type="Pfam" id="PF13280">
    <property type="entry name" value="WYL"/>
    <property type="match status" value="1"/>
</dbReference>
<organism evidence="3 4">
    <name type="scientific">Nitrincola tapanii</name>
    <dbReference type="NCBI Taxonomy" id="1708751"/>
    <lineage>
        <taxon>Bacteria</taxon>
        <taxon>Pseudomonadati</taxon>
        <taxon>Pseudomonadota</taxon>
        <taxon>Gammaproteobacteria</taxon>
        <taxon>Oceanospirillales</taxon>
        <taxon>Oceanospirillaceae</taxon>
        <taxon>Nitrincola</taxon>
    </lineage>
</organism>
<evidence type="ECO:0000313" key="3">
    <source>
        <dbReference type="EMBL" id="KAA0876471.1"/>
    </source>
</evidence>
<feature type="domain" description="WCX" evidence="2">
    <location>
        <begin position="252"/>
        <end position="329"/>
    </location>
</feature>
<proteinExistence type="predicted"/>
<gene>
    <name evidence="3" type="ORF">E1H14_01730</name>
</gene>
<dbReference type="Proteomes" id="UP000325302">
    <property type="component" value="Unassembled WGS sequence"/>
</dbReference>
<dbReference type="AlphaFoldDB" id="A0A5A9WAL1"/>
<sequence>MSSQHNTLFRYLTLLQLIPRLPGYRATPTLQALLEERGFQVDLRSVQRDLEKMSNNFPLLCDKSQKPYRWSFDSAFKSNLPALDTPTALTLVLAEEYLKGLLPQVAIVQLNNQFTAARKYLEQLKESGFSDWARHVKAIPNGKALIPAPINSSIWAEVTDALLKGIALDVTYLSRAKMEEKQLTLHPLGLVVRHSVTYLLATVDGYEDIRHFALHRIKLVKQSSLVYQPLLDFDIDEYLKKGVFGYRLGEQDIELVAKIRPEIAWLLSETPLSQQQSLSEPDDDGWITLKAIVPDDLQTQWWVMGFGGDIYVLEPLQLRIRIADLIKTMHQQYIDSSI</sequence>
<dbReference type="Pfam" id="PF25583">
    <property type="entry name" value="WCX"/>
    <property type="match status" value="1"/>
</dbReference>
<evidence type="ECO:0000259" key="2">
    <source>
        <dbReference type="Pfam" id="PF25583"/>
    </source>
</evidence>
<dbReference type="EMBL" id="SMRS01000001">
    <property type="protein sequence ID" value="KAA0876471.1"/>
    <property type="molecule type" value="Genomic_DNA"/>
</dbReference>
<name>A0A5A9WAL1_9GAMM</name>
<evidence type="ECO:0000313" key="4">
    <source>
        <dbReference type="Proteomes" id="UP000325302"/>
    </source>
</evidence>
<reference evidence="3 4" key="1">
    <citation type="submission" date="2019-03" db="EMBL/GenBank/DDBJ databases">
        <title>Nitrincola sp. nov. isolated from an Indian soda lake.</title>
        <authorList>
            <person name="Joshi A."/>
            <person name="Thite S.V."/>
            <person name="Joseph N."/>
            <person name="Dhotre D."/>
            <person name="Moorthy M."/>
            <person name="Shouche Y.S."/>
        </authorList>
    </citation>
    <scope>NUCLEOTIDE SEQUENCE [LARGE SCALE GENOMIC DNA]</scope>
    <source>
        <strain evidence="3 4">MEB193</strain>
    </source>
</reference>
<dbReference type="RefSeq" id="WP_149389720.1">
    <property type="nucleotide sequence ID" value="NZ_SMRS01000001.1"/>
</dbReference>
<protein>
    <submittedName>
        <fullName evidence="3">WYL domain-containing protein</fullName>
    </submittedName>
</protein>
<dbReference type="InterPro" id="IPR026881">
    <property type="entry name" value="WYL_dom"/>
</dbReference>
<evidence type="ECO:0000259" key="1">
    <source>
        <dbReference type="Pfam" id="PF13280"/>
    </source>
</evidence>
<feature type="domain" description="WYL" evidence="1">
    <location>
        <begin position="155"/>
        <end position="221"/>
    </location>
</feature>
<dbReference type="PROSITE" id="PS52050">
    <property type="entry name" value="WYL"/>
    <property type="match status" value="1"/>
</dbReference>
<dbReference type="InterPro" id="IPR051534">
    <property type="entry name" value="CBASS_pafABC_assoc_protein"/>
</dbReference>
<dbReference type="PANTHER" id="PTHR34580:SF1">
    <property type="entry name" value="PROTEIN PAFC"/>
    <property type="match status" value="1"/>
</dbReference>
<comment type="caution">
    <text evidence="3">The sequence shown here is derived from an EMBL/GenBank/DDBJ whole genome shotgun (WGS) entry which is preliminary data.</text>
</comment>
<dbReference type="OrthoDB" id="8595817at2"/>